<accession>T1AFR2</accession>
<dbReference type="Gene3D" id="2.120.10.30">
    <property type="entry name" value="TolB, C-terminal domain"/>
    <property type="match status" value="1"/>
</dbReference>
<dbReference type="PANTHER" id="PTHR46388">
    <property type="entry name" value="NHL REPEAT-CONTAINING PROTEIN 2"/>
    <property type="match status" value="1"/>
</dbReference>
<dbReference type="InterPro" id="IPR006141">
    <property type="entry name" value="Intein_N"/>
</dbReference>
<dbReference type="PROSITE" id="PS50817">
    <property type="entry name" value="INTEIN_N_TER"/>
    <property type="match status" value="1"/>
</dbReference>
<sequence length="206" mass="22357">LLPGNPGSIRSPVRLNSPWDIARSGQKLYLAMAGCHQIWLADTAKREIRPYAGTGQEALTEGSLIEATFAQPSGLCIAPDGLIYVADSESSSIRCIDPEHGVVSTLIGRGLFDFGDRDGGIRFARLQHPLAVTWRDGRVWIADTYNSKIKVLDPQEGKITTVEIDAELNEPEGILDTPAGLFIADTNQHRILLVDPDKGSAQVFHG</sequence>
<gene>
    <name evidence="2" type="ORF">B2A_05715</name>
</gene>
<feature type="non-terminal residue" evidence="2">
    <location>
        <position position="1"/>
    </location>
</feature>
<evidence type="ECO:0000256" key="1">
    <source>
        <dbReference type="ARBA" id="ARBA00022737"/>
    </source>
</evidence>
<dbReference type="Pfam" id="PF01436">
    <property type="entry name" value="NHL"/>
    <property type="match status" value="1"/>
</dbReference>
<dbReference type="AlphaFoldDB" id="T1AFR2"/>
<protein>
    <submittedName>
        <fullName evidence="2">Alkyl hydroperoxide reductase/ Thiol specific antioxidant/ Mal allergen</fullName>
    </submittedName>
</protein>
<dbReference type="PROSITE" id="PS51125">
    <property type="entry name" value="NHL"/>
    <property type="match status" value="2"/>
</dbReference>
<keyword evidence="1" id="KW-0677">Repeat</keyword>
<name>T1AFR2_9ZZZZ</name>
<reference evidence="2" key="1">
    <citation type="submission" date="2013-08" db="EMBL/GenBank/DDBJ databases">
        <authorList>
            <person name="Mendez C."/>
            <person name="Richter M."/>
            <person name="Ferrer M."/>
            <person name="Sanchez J."/>
        </authorList>
    </citation>
    <scope>NUCLEOTIDE SEQUENCE</scope>
</reference>
<evidence type="ECO:0000313" key="2">
    <source>
        <dbReference type="EMBL" id="EQD55458.1"/>
    </source>
</evidence>
<comment type="caution">
    <text evidence="2">The sequence shown here is derived from an EMBL/GenBank/DDBJ whole genome shotgun (WGS) entry which is preliminary data.</text>
</comment>
<proteinExistence type="predicted"/>
<dbReference type="GO" id="GO:0016539">
    <property type="term" value="P:intein-mediated protein splicing"/>
    <property type="evidence" value="ECO:0007669"/>
    <property type="project" value="InterPro"/>
</dbReference>
<dbReference type="InterPro" id="IPR001258">
    <property type="entry name" value="NHL_repeat"/>
</dbReference>
<dbReference type="InterPro" id="IPR011042">
    <property type="entry name" value="6-blade_b-propeller_TolB-like"/>
</dbReference>
<organism evidence="2">
    <name type="scientific">mine drainage metagenome</name>
    <dbReference type="NCBI Taxonomy" id="410659"/>
    <lineage>
        <taxon>unclassified sequences</taxon>
        <taxon>metagenomes</taxon>
        <taxon>ecological metagenomes</taxon>
    </lineage>
</organism>
<dbReference type="SUPFAM" id="SSF63825">
    <property type="entry name" value="YWTD domain"/>
    <property type="match status" value="1"/>
</dbReference>
<dbReference type="EMBL" id="AUZZ01003976">
    <property type="protein sequence ID" value="EQD55458.1"/>
    <property type="molecule type" value="Genomic_DNA"/>
</dbReference>
<dbReference type="PANTHER" id="PTHR46388:SF2">
    <property type="entry name" value="NHL REPEAT-CONTAINING PROTEIN 2"/>
    <property type="match status" value="1"/>
</dbReference>
<reference evidence="2" key="2">
    <citation type="journal article" date="2014" name="ISME J.">
        <title>Microbial stratification in low pH oxic and suboxic macroscopic growths along an acid mine drainage.</title>
        <authorList>
            <person name="Mendez-Garcia C."/>
            <person name="Mesa V."/>
            <person name="Sprenger R.R."/>
            <person name="Richter M."/>
            <person name="Diez M.S."/>
            <person name="Solano J."/>
            <person name="Bargiela R."/>
            <person name="Golyshina O.V."/>
            <person name="Manteca A."/>
            <person name="Ramos J.L."/>
            <person name="Gallego J.R."/>
            <person name="Llorente I."/>
            <person name="Martins Dos Santos V.A."/>
            <person name="Jensen O.N."/>
            <person name="Pelaez A.I."/>
            <person name="Sanchez J."/>
            <person name="Ferrer M."/>
        </authorList>
    </citation>
    <scope>NUCLEOTIDE SEQUENCE</scope>
</reference>